<keyword evidence="6" id="KW-1185">Reference proteome</keyword>
<keyword evidence="3" id="KW-0479">Metal-binding</keyword>
<comment type="similarity">
    <text evidence="2">Belongs to the HAD-like hydrolase superfamily. CbbY/CbbZ/Gph/YieH family.</text>
</comment>
<dbReference type="InterPro" id="IPR006439">
    <property type="entry name" value="HAD-SF_hydro_IA"/>
</dbReference>
<dbReference type="Proteomes" id="UP000576792">
    <property type="component" value="Unassembled WGS sequence"/>
</dbReference>
<evidence type="ECO:0000256" key="2">
    <source>
        <dbReference type="ARBA" id="ARBA00006171"/>
    </source>
</evidence>
<keyword evidence="4" id="KW-0460">Magnesium</keyword>
<dbReference type="GO" id="GO:0046872">
    <property type="term" value="F:metal ion binding"/>
    <property type="evidence" value="ECO:0007669"/>
    <property type="project" value="UniProtKB-KW"/>
</dbReference>
<evidence type="ECO:0000313" key="5">
    <source>
        <dbReference type="EMBL" id="NJC55529.1"/>
    </source>
</evidence>
<accession>A0A846RP58</accession>
<evidence type="ECO:0000256" key="1">
    <source>
        <dbReference type="ARBA" id="ARBA00001946"/>
    </source>
</evidence>
<dbReference type="PANTHER" id="PTHR46193">
    <property type="entry name" value="6-PHOSPHOGLUCONATE PHOSPHATASE"/>
    <property type="match status" value="1"/>
</dbReference>
<proteinExistence type="inferred from homology"/>
<dbReference type="PANTHER" id="PTHR46193:SF10">
    <property type="entry name" value="6-PHOSPHOGLUCONATE PHOSPHATASE"/>
    <property type="match status" value="1"/>
</dbReference>
<gene>
    <name evidence="5" type="ORF">BKA07_000564</name>
</gene>
<dbReference type="RefSeq" id="WP_167949554.1">
    <property type="nucleotide sequence ID" value="NZ_BAAAPQ010000026.1"/>
</dbReference>
<reference evidence="5 6" key="1">
    <citation type="submission" date="2020-03" db="EMBL/GenBank/DDBJ databases">
        <title>Sequencing the genomes of 1000 actinobacteria strains.</title>
        <authorList>
            <person name="Klenk H.-P."/>
        </authorList>
    </citation>
    <scope>NUCLEOTIDE SEQUENCE [LARGE SCALE GENOMIC DNA]</scope>
    <source>
        <strain evidence="5 6">DSM 18964</strain>
    </source>
</reference>
<organism evidence="5 6">
    <name type="scientific">Brevibacterium marinum</name>
    <dbReference type="NCBI Taxonomy" id="418643"/>
    <lineage>
        <taxon>Bacteria</taxon>
        <taxon>Bacillati</taxon>
        <taxon>Actinomycetota</taxon>
        <taxon>Actinomycetes</taxon>
        <taxon>Micrococcales</taxon>
        <taxon>Brevibacteriaceae</taxon>
        <taxon>Brevibacterium</taxon>
    </lineage>
</organism>
<protein>
    <submittedName>
        <fullName evidence="5">HAD superfamily hydrolase (TIGR01509 family)</fullName>
    </submittedName>
</protein>
<dbReference type="NCBIfam" id="TIGR01509">
    <property type="entry name" value="HAD-SF-IA-v3"/>
    <property type="match status" value="1"/>
</dbReference>
<dbReference type="EMBL" id="JAATJN010000001">
    <property type="protein sequence ID" value="NJC55529.1"/>
    <property type="molecule type" value="Genomic_DNA"/>
</dbReference>
<comment type="caution">
    <text evidence="5">The sequence shown here is derived from an EMBL/GenBank/DDBJ whole genome shotgun (WGS) entry which is preliminary data.</text>
</comment>
<evidence type="ECO:0000313" key="6">
    <source>
        <dbReference type="Proteomes" id="UP000576792"/>
    </source>
</evidence>
<dbReference type="Gene3D" id="1.10.150.240">
    <property type="entry name" value="Putative phosphatase, domain 2"/>
    <property type="match status" value="1"/>
</dbReference>
<dbReference type="SUPFAM" id="SSF56784">
    <property type="entry name" value="HAD-like"/>
    <property type="match status" value="1"/>
</dbReference>
<dbReference type="InterPro" id="IPR036412">
    <property type="entry name" value="HAD-like_sf"/>
</dbReference>
<name>A0A846RP58_9MICO</name>
<evidence type="ECO:0000256" key="4">
    <source>
        <dbReference type="ARBA" id="ARBA00022842"/>
    </source>
</evidence>
<dbReference type="Gene3D" id="3.40.50.1000">
    <property type="entry name" value="HAD superfamily/HAD-like"/>
    <property type="match status" value="1"/>
</dbReference>
<dbReference type="Pfam" id="PF00702">
    <property type="entry name" value="Hydrolase"/>
    <property type="match status" value="1"/>
</dbReference>
<keyword evidence="5" id="KW-0378">Hydrolase</keyword>
<comment type="cofactor">
    <cofactor evidence="1">
        <name>Mg(2+)</name>
        <dbReference type="ChEBI" id="CHEBI:18420"/>
    </cofactor>
</comment>
<dbReference type="InterPro" id="IPR023198">
    <property type="entry name" value="PGP-like_dom2"/>
</dbReference>
<dbReference type="InterPro" id="IPR023214">
    <property type="entry name" value="HAD_sf"/>
</dbReference>
<dbReference type="GO" id="GO:0016787">
    <property type="term" value="F:hydrolase activity"/>
    <property type="evidence" value="ECO:0007669"/>
    <property type="project" value="UniProtKB-KW"/>
</dbReference>
<dbReference type="SFLD" id="SFLDS00003">
    <property type="entry name" value="Haloacid_Dehalogenase"/>
    <property type="match status" value="1"/>
</dbReference>
<dbReference type="InterPro" id="IPR051600">
    <property type="entry name" value="Beta-PGM-like"/>
</dbReference>
<evidence type="ECO:0000256" key="3">
    <source>
        <dbReference type="ARBA" id="ARBA00022723"/>
    </source>
</evidence>
<sequence length="235" mass="25308">MDLKPKYAAVLFDCDGVLVDSERLTNTVLWEMLNEMGWQISREECVARFVGKMLRDEADVIEEHSGVRIDAEWLSRFRSRRNDALEASLEAIPGVAEAVRALAAAYPGRLACASSADRPKINLQLHKIGLFDVFDGRIFSGMEVPRSKPAPDVYLAAADALGVDPAATAVIEDSPTGVAAGVAADAHVLGFCPDSPVHQRPEALQNVGAHEIFTSMDQLPGLLLQASSEPSRALG</sequence>
<dbReference type="AlphaFoldDB" id="A0A846RP58"/>
<dbReference type="SFLD" id="SFLDG01129">
    <property type="entry name" value="C1.5:_HAD__Beta-PGM__Phosphata"/>
    <property type="match status" value="1"/>
</dbReference>